<keyword evidence="3" id="KW-1185">Reference proteome</keyword>
<feature type="compositionally biased region" description="Polar residues" evidence="1">
    <location>
        <begin position="1"/>
        <end position="15"/>
    </location>
</feature>
<organism evidence="2 3">
    <name type="scientific">Angustibacter aerolatus</name>
    <dbReference type="NCBI Taxonomy" id="1162965"/>
    <lineage>
        <taxon>Bacteria</taxon>
        <taxon>Bacillati</taxon>
        <taxon>Actinomycetota</taxon>
        <taxon>Actinomycetes</taxon>
        <taxon>Kineosporiales</taxon>
        <taxon>Kineosporiaceae</taxon>
    </lineage>
</organism>
<proteinExistence type="predicted"/>
<feature type="compositionally biased region" description="Low complexity" evidence="1">
    <location>
        <begin position="16"/>
        <end position="35"/>
    </location>
</feature>
<protein>
    <submittedName>
        <fullName evidence="2">Uncharacterized protein</fullName>
    </submittedName>
</protein>
<feature type="region of interest" description="Disordered" evidence="1">
    <location>
        <begin position="1"/>
        <end position="46"/>
    </location>
</feature>
<gene>
    <name evidence="2" type="ORF">GCM10025868_02950</name>
</gene>
<sequence>MGRSTFRSKPDSASGSAASTVANSRSRSTRNSRPSKTWCTSSRSHWRRSRSAGFSGRLEVAHQSVEAPVAQHALEVLAQVVAGLALDLVDVGHHALQAAVQVDPLGGRLRPDARDAGQVVAALAHQRRQVGVALGGRP</sequence>
<evidence type="ECO:0000313" key="3">
    <source>
        <dbReference type="Proteomes" id="UP001157017"/>
    </source>
</evidence>
<evidence type="ECO:0000256" key="1">
    <source>
        <dbReference type="SAM" id="MobiDB-lite"/>
    </source>
</evidence>
<accession>A0ABQ6JDY9</accession>
<dbReference type="EMBL" id="BSUZ01000001">
    <property type="protein sequence ID" value="GMA85045.1"/>
    <property type="molecule type" value="Genomic_DNA"/>
</dbReference>
<evidence type="ECO:0000313" key="2">
    <source>
        <dbReference type="EMBL" id="GMA85045.1"/>
    </source>
</evidence>
<name>A0ABQ6JDY9_9ACTN</name>
<reference evidence="3" key="1">
    <citation type="journal article" date="2019" name="Int. J. Syst. Evol. Microbiol.">
        <title>The Global Catalogue of Microorganisms (GCM) 10K type strain sequencing project: providing services to taxonomists for standard genome sequencing and annotation.</title>
        <authorList>
            <consortium name="The Broad Institute Genomics Platform"/>
            <consortium name="The Broad Institute Genome Sequencing Center for Infectious Disease"/>
            <person name="Wu L."/>
            <person name="Ma J."/>
        </authorList>
    </citation>
    <scope>NUCLEOTIDE SEQUENCE [LARGE SCALE GENOMIC DNA]</scope>
    <source>
        <strain evidence="3">NBRC 108730</strain>
    </source>
</reference>
<comment type="caution">
    <text evidence="2">The sequence shown here is derived from an EMBL/GenBank/DDBJ whole genome shotgun (WGS) entry which is preliminary data.</text>
</comment>
<dbReference type="Proteomes" id="UP001157017">
    <property type="component" value="Unassembled WGS sequence"/>
</dbReference>